<dbReference type="EMBL" id="JBEZFP010000213">
    <property type="protein sequence ID" value="MEU8139914.1"/>
    <property type="molecule type" value="Genomic_DNA"/>
</dbReference>
<sequence length="175" mass="19709">MANELSFQCEVCGEPHEAPLVHRFEAPDEWSGAMAAHEMASYLSLWGCEIEGVGDFLRGSIEIPVPSLDEVFTWDVWVQTYRVPTWGPTISGDAVLANRLPYDPWTKEPPVSIRRRSGQAALFTPVDPAHPLAVEQRRGMTPARVCEIARLAVSRPPDTFGWLLESWHDQYHGQR</sequence>
<organism evidence="1 2">
    <name type="scientific">Streptodolium elevatio</name>
    <dbReference type="NCBI Taxonomy" id="3157996"/>
    <lineage>
        <taxon>Bacteria</taxon>
        <taxon>Bacillati</taxon>
        <taxon>Actinomycetota</taxon>
        <taxon>Actinomycetes</taxon>
        <taxon>Kitasatosporales</taxon>
        <taxon>Streptomycetaceae</taxon>
        <taxon>Streptodolium</taxon>
    </lineage>
</organism>
<comment type="caution">
    <text evidence="1">The sequence shown here is derived from an EMBL/GenBank/DDBJ whole genome shotgun (WGS) entry which is preliminary data.</text>
</comment>
<protein>
    <submittedName>
        <fullName evidence="1">DUF2199 domain-containing protein</fullName>
    </submittedName>
</protein>
<gene>
    <name evidence="1" type="ORF">AB0C36_41260</name>
</gene>
<keyword evidence="2" id="KW-1185">Reference proteome</keyword>
<dbReference type="RefSeq" id="WP_358364478.1">
    <property type="nucleotide sequence ID" value="NZ_JBEZFP010000213.1"/>
</dbReference>
<dbReference type="InterPro" id="IPR018697">
    <property type="entry name" value="DUF2199"/>
</dbReference>
<dbReference type="Pfam" id="PF09965">
    <property type="entry name" value="DUF2199"/>
    <property type="match status" value="1"/>
</dbReference>
<name>A0ABV3DXQ3_9ACTN</name>
<accession>A0ABV3DXQ3</accession>
<evidence type="ECO:0000313" key="1">
    <source>
        <dbReference type="EMBL" id="MEU8139914.1"/>
    </source>
</evidence>
<proteinExistence type="predicted"/>
<dbReference type="Proteomes" id="UP001551482">
    <property type="component" value="Unassembled WGS sequence"/>
</dbReference>
<reference evidence="1 2" key="1">
    <citation type="submission" date="2024-06" db="EMBL/GenBank/DDBJ databases">
        <title>The Natural Products Discovery Center: Release of the First 8490 Sequenced Strains for Exploring Actinobacteria Biosynthetic Diversity.</title>
        <authorList>
            <person name="Kalkreuter E."/>
            <person name="Kautsar S.A."/>
            <person name="Yang D."/>
            <person name="Bader C.D."/>
            <person name="Teijaro C.N."/>
            <person name="Fluegel L."/>
            <person name="Davis C.M."/>
            <person name="Simpson J.R."/>
            <person name="Lauterbach L."/>
            <person name="Steele A.D."/>
            <person name="Gui C."/>
            <person name="Meng S."/>
            <person name="Li G."/>
            <person name="Viehrig K."/>
            <person name="Ye F."/>
            <person name="Su P."/>
            <person name="Kiefer A.F."/>
            <person name="Nichols A."/>
            <person name="Cepeda A.J."/>
            <person name="Yan W."/>
            <person name="Fan B."/>
            <person name="Jiang Y."/>
            <person name="Adhikari A."/>
            <person name="Zheng C.-J."/>
            <person name="Schuster L."/>
            <person name="Cowan T.M."/>
            <person name="Smanski M.J."/>
            <person name="Chevrette M.G."/>
            <person name="De Carvalho L.P.S."/>
            <person name="Shen B."/>
        </authorList>
    </citation>
    <scope>NUCLEOTIDE SEQUENCE [LARGE SCALE GENOMIC DNA]</scope>
    <source>
        <strain evidence="1 2">NPDC048946</strain>
    </source>
</reference>
<evidence type="ECO:0000313" key="2">
    <source>
        <dbReference type="Proteomes" id="UP001551482"/>
    </source>
</evidence>